<dbReference type="InterPro" id="IPR023370">
    <property type="entry name" value="TrmO-like_N"/>
</dbReference>
<sequence length="233" mass="25944">MSWSLEPIGILHSCYKEKFAVPRQPGLAPSAYATLELLPPYNQPLCVEGLEQFSHLWLTFVFHQNLEQGWKARVRPPRLGGNKKIGVFASRSTFRPNGLGLSVVKLEGVDCSKGVKLQLSGIDLVDGTPIVDIKPYLPWADSLPQATAGWAPETPALLSVHFSPLAEKQLTTHKDGQQLKQLLIEVLSQNPRPAYQQTDPERIYGVLLADLDVRFRYPADNRLEVTELLPGRS</sequence>
<evidence type="ECO:0000256" key="1">
    <source>
        <dbReference type="ARBA" id="ARBA00022691"/>
    </source>
</evidence>
<keyword evidence="4" id="KW-0489">Methyltransferase</keyword>
<dbReference type="PANTHER" id="PTHR12818:SF0">
    <property type="entry name" value="TRNA (ADENINE(37)-N6)-METHYLTRANSFERASE"/>
    <property type="match status" value="1"/>
</dbReference>
<dbReference type="InterPro" id="IPR040372">
    <property type="entry name" value="YaeB-like"/>
</dbReference>
<dbReference type="PROSITE" id="PS51668">
    <property type="entry name" value="TSAA_2"/>
    <property type="match status" value="1"/>
</dbReference>
<dbReference type="STRING" id="1122209.SAMN02745752_01197"/>
<dbReference type="CDD" id="cd09281">
    <property type="entry name" value="UPF0066"/>
    <property type="match status" value="1"/>
</dbReference>
<accession>A0A1K1W1W5</accession>
<dbReference type="InterPro" id="IPR023368">
    <property type="entry name" value="UPF0066_cons_site"/>
</dbReference>
<dbReference type="EMBL" id="FPJW01000003">
    <property type="protein sequence ID" value="SFX30805.1"/>
    <property type="molecule type" value="Genomic_DNA"/>
</dbReference>
<keyword evidence="1" id="KW-0949">S-adenosyl-L-methionine</keyword>
<dbReference type="GO" id="GO:0089715">
    <property type="term" value="F:tRNA (L-threonylcarbamoyladenosine(37)-C2) methyltransferase activity"/>
    <property type="evidence" value="ECO:0007669"/>
    <property type="project" value="TreeGrafter"/>
</dbReference>
<keyword evidence="4" id="KW-0808">Transferase</keyword>
<dbReference type="PROSITE" id="PS01318">
    <property type="entry name" value="TSAA_1"/>
    <property type="match status" value="1"/>
</dbReference>
<feature type="domain" description="TsaA-like" evidence="3">
    <location>
        <begin position="5"/>
        <end position="145"/>
    </location>
</feature>
<comment type="similarity">
    <text evidence="2">Belongs to the tRNA methyltransferase O family.</text>
</comment>
<organism evidence="4 5">
    <name type="scientific">Marinospirillum alkaliphilum DSM 21637</name>
    <dbReference type="NCBI Taxonomy" id="1122209"/>
    <lineage>
        <taxon>Bacteria</taxon>
        <taxon>Pseudomonadati</taxon>
        <taxon>Pseudomonadota</taxon>
        <taxon>Gammaproteobacteria</taxon>
        <taxon>Oceanospirillales</taxon>
        <taxon>Oceanospirillaceae</taxon>
        <taxon>Marinospirillum</taxon>
    </lineage>
</organism>
<evidence type="ECO:0000313" key="4">
    <source>
        <dbReference type="EMBL" id="SFX30805.1"/>
    </source>
</evidence>
<proteinExistence type="inferred from homology"/>
<dbReference type="OrthoDB" id="9804309at2"/>
<dbReference type="NCBIfam" id="TIGR00104">
    <property type="entry name" value="tRNA_TsaA"/>
    <property type="match status" value="1"/>
</dbReference>
<dbReference type="Gene3D" id="2.40.30.70">
    <property type="entry name" value="YaeB-like"/>
    <property type="match status" value="1"/>
</dbReference>
<reference evidence="4 5" key="1">
    <citation type="submission" date="2016-11" db="EMBL/GenBank/DDBJ databases">
        <authorList>
            <person name="Jaros S."/>
            <person name="Januszkiewicz K."/>
            <person name="Wedrychowicz H."/>
        </authorList>
    </citation>
    <scope>NUCLEOTIDE SEQUENCE [LARGE SCALE GENOMIC DNA]</scope>
    <source>
        <strain evidence="4 5">DSM 21637</strain>
    </source>
</reference>
<dbReference type="SUPFAM" id="SSF118196">
    <property type="entry name" value="YaeB-like"/>
    <property type="match status" value="1"/>
</dbReference>
<name>A0A1K1W1W5_9GAMM</name>
<protein>
    <submittedName>
        <fullName evidence="4">tRNA-Thr(GGU) m(6)t(6)A37 methyltransferase TsaA</fullName>
    </submittedName>
</protein>
<dbReference type="FunFam" id="2.40.30.70:FF:000001">
    <property type="entry name" value="tRNA (N6-threonylcarbamoyladenosine(37)-N6)-methyltransferase TrmO"/>
    <property type="match status" value="1"/>
</dbReference>
<dbReference type="Gene3D" id="3.30.2310.10">
    <property type="entry name" value="YaeB-like"/>
    <property type="match status" value="1"/>
</dbReference>
<dbReference type="InterPro" id="IPR041369">
    <property type="entry name" value="TrmO_C"/>
</dbReference>
<dbReference type="Pfam" id="PF18389">
    <property type="entry name" value="TrmO_C"/>
    <property type="match status" value="1"/>
</dbReference>
<gene>
    <name evidence="4" type="ORF">SAMN02745752_01197</name>
</gene>
<dbReference type="GO" id="GO:0032259">
    <property type="term" value="P:methylation"/>
    <property type="evidence" value="ECO:0007669"/>
    <property type="project" value="UniProtKB-KW"/>
</dbReference>
<evidence type="ECO:0000256" key="2">
    <source>
        <dbReference type="ARBA" id="ARBA00033753"/>
    </source>
</evidence>
<dbReference type="Pfam" id="PF01980">
    <property type="entry name" value="TrmO_N"/>
    <property type="match status" value="1"/>
</dbReference>
<keyword evidence="5" id="KW-1185">Reference proteome</keyword>
<dbReference type="AlphaFoldDB" id="A0A1K1W1W5"/>
<dbReference type="RefSeq" id="WP_072325439.1">
    <property type="nucleotide sequence ID" value="NZ_FPJW01000003.1"/>
</dbReference>
<dbReference type="InterPro" id="IPR036414">
    <property type="entry name" value="YaeB_N_sf"/>
</dbReference>
<dbReference type="Proteomes" id="UP000182350">
    <property type="component" value="Unassembled WGS sequence"/>
</dbReference>
<dbReference type="InterPro" id="IPR036413">
    <property type="entry name" value="YaeB-like_sf"/>
</dbReference>
<evidence type="ECO:0000259" key="3">
    <source>
        <dbReference type="PROSITE" id="PS51668"/>
    </source>
</evidence>
<evidence type="ECO:0000313" key="5">
    <source>
        <dbReference type="Proteomes" id="UP000182350"/>
    </source>
</evidence>
<dbReference type="PANTHER" id="PTHR12818">
    <property type="entry name" value="TRNA (ADENINE(37)-N6)-METHYLTRANSFERASE"/>
    <property type="match status" value="1"/>
</dbReference>